<sequence>MTSGPLHAAVHKQGCAPSSGELVTSHEEASFWLGERVSSNNSEPRAARVALLIDCDNVSWQRAAAVTAEAATHGVLGVKRGYGDWGSQYLKGWRAVLTSLAIQPMQQIAYVSGKGATDIALVIDAMDLLHSGQVDTFCLVANDSDYTRLAMRLREAGKRVVGIGSKTASAAFSNACDRFTFLDVLEGSQDDDPEHESGDTAPHPDSTAARPDTTMEAPETAAGDLPPLGDMLRPAISARLEDDGWAKLSNVGFQLVANHPSFDSRNYGYPRLGLLVRDQPYIEVREVQTEGANKVLYVRLPQISPP</sequence>
<dbReference type="Pfam" id="PF12872">
    <property type="entry name" value="OST-HTH"/>
    <property type="match status" value="1"/>
</dbReference>
<proteinExistence type="predicted"/>
<dbReference type="RefSeq" id="WP_194694774.1">
    <property type="nucleotide sequence ID" value="NZ_JADKPO010000002.1"/>
</dbReference>
<dbReference type="InterPro" id="IPR021139">
    <property type="entry name" value="NYN"/>
</dbReference>
<gene>
    <name evidence="3" type="ORF">ISU10_02415</name>
</gene>
<feature type="region of interest" description="Disordered" evidence="1">
    <location>
        <begin position="187"/>
        <end position="228"/>
    </location>
</feature>
<name>A0A930YL20_9ACTN</name>
<organism evidence="3 4">
    <name type="scientific">Nocardioides agariphilus</name>
    <dbReference type="NCBI Taxonomy" id="433664"/>
    <lineage>
        <taxon>Bacteria</taxon>
        <taxon>Bacillati</taxon>
        <taxon>Actinomycetota</taxon>
        <taxon>Actinomycetes</taxon>
        <taxon>Propionibacteriales</taxon>
        <taxon>Nocardioidaceae</taxon>
        <taxon>Nocardioides</taxon>
    </lineage>
</organism>
<dbReference type="Gene3D" id="3.30.420.610">
    <property type="entry name" value="LOTUS domain-like"/>
    <property type="match status" value="1"/>
</dbReference>
<dbReference type="Gene3D" id="3.40.50.1010">
    <property type="entry name" value="5'-nuclease"/>
    <property type="match status" value="1"/>
</dbReference>
<dbReference type="InterPro" id="IPR025605">
    <property type="entry name" value="OST-HTH/LOTUS_dom"/>
</dbReference>
<evidence type="ECO:0000259" key="2">
    <source>
        <dbReference type="PROSITE" id="PS51644"/>
    </source>
</evidence>
<dbReference type="AlphaFoldDB" id="A0A930YL20"/>
<feature type="domain" description="HTH OST-type" evidence="2">
    <location>
        <begin position="224"/>
        <end position="302"/>
    </location>
</feature>
<accession>A0A930YL20</accession>
<comment type="caution">
    <text evidence="3">The sequence shown here is derived from an EMBL/GenBank/DDBJ whole genome shotgun (WGS) entry which is preliminary data.</text>
</comment>
<evidence type="ECO:0000313" key="4">
    <source>
        <dbReference type="Proteomes" id="UP000660668"/>
    </source>
</evidence>
<feature type="region of interest" description="Disordered" evidence="1">
    <location>
        <begin position="1"/>
        <end position="21"/>
    </location>
</feature>
<evidence type="ECO:0000256" key="1">
    <source>
        <dbReference type="SAM" id="MobiDB-lite"/>
    </source>
</evidence>
<dbReference type="Proteomes" id="UP000660668">
    <property type="component" value="Unassembled WGS sequence"/>
</dbReference>
<evidence type="ECO:0000313" key="3">
    <source>
        <dbReference type="EMBL" id="MBF4766619.1"/>
    </source>
</evidence>
<dbReference type="EMBL" id="JADKPO010000002">
    <property type="protein sequence ID" value="MBF4766619.1"/>
    <property type="molecule type" value="Genomic_DNA"/>
</dbReference>
<protein>
    <submittedName>
        <fullName evidence="3">NYN domain-containing protein</fullName>
    </submittedName>
</protein>
<dbReference type="GO" id="GO:0004540">
    <property type="term" value="F:RNA nuclease activity"/>
    <property type="evidence" value="ECO:0007669"/>
    <property type="project" value="InterPro"/>
</dbReference>
<dbReference type="CDD" id="cd11297">
    <property type="entry name" value="PIN_LabA-like_N_1"/>
    <property type="match status" value="1"/>
</dbReference>
<dbReference type="PANTHER" id="PTHR35811">
    <property type="entry name" value="SLR1870 PROTEIN"/>
    <property type="match status" value="1"/>
</dbReference>
<dbReference type="InterPro" id="IPR041966">
    <property type="entry name" value="LOTUS-like"/>
</dbReference>
<keyword evidence="4" id="KW-1185">Reference proteome</keyword>
<dbReference type="PROSITE" id="PS51644">
    <property type="entry name" value="HTH_OST"/>
    <property type="match status" value="1"/>
</dbReference>
<dbReference type="CDD" id="cd10146">
    <property type="entry name" value="LabA_like_C"/>
    <property type="match status" value="1"/>
</dbReference>
<dbReference type="Pfam" id="PF01936">
    <property type="entry name" value="NYN"/>
    <property type="match status" value="1"/>
</dbReference>
<dbReference type="PANTHER" id="PTHR35811:SF1">
    <property type="entry name" value="HTH OST-TYPE DOMAIN-CONTAINING PROTEIN"/>
    <property type="match status" value="1"/>
</dbReference>
<reference evidence="3" key="1">
    <citation type="submission" date="2020-11" db="EMBL/GenBank/DDBJ databases">
        <title>Nocardioides cynanchi sp. nov., isolated from soil of rhizosphere of Cynanchum wilfordii.</title>
        <authorList>
            <person name="Lee J.-S."/>
            <person name="Suh M.K."/>
            <person name="Kim J.-S."/>
        </authorList>
    </citation>
    <scope>NUCLEOTIDE SEQUENCE</scope>
    <source>
        <strain evidence="3">KCTC 19276</strain>
    </source>
</reference>